<evidence type="ECO:0000256" key="2">
    <source>
        <dbReference type="SAM" id="Phobius"/>
    </source>
</evidence>
<feature type="transmembrane region" description="Helical" evidence="2">
    <location>
        <begin position="213"/>
        <end position="234"/>
    </location>
</feature>
<feature type="transmembrane region" description="Helical" evidence="2">
    <location>
        <begin position="265"/>
        <end position="284"/>
    </location>
</feature>
<evidence type="ECO:0000256" key="1">
    <source>
        <dbReference type="SAM" id="MobiDB-lite"/>
    </source>
</evidence>
<dbReference type="EMBL" id="JACBXV010000039">
    <property type="protein sequence ID" value="NYS68801.1"/>
    <property type="molecule type" value="Genomic_DNA"/>
</dbReference>
<dbReference type="RefSeq" id="WP_179900125.1">
    <property type="nucleotide sequence ID" value="NZ_JACBXV010000039.1"/>
</dbReference>
<dbReference type="AlphaFoldDB" id="A0A853EL42"/>
<accession>A0A853EL42</accession>
<feature type="transmembrane region" description="Helical" evidence="2">
    <location>
        <begin position="128"/>
        <end position="148"/>
    </location>
</feature>
<feature type="transmembrane region" description="Helical" evidence="2">
    <location>
        <begin position="353"/>
        <end position="375"/>
    </location>
</feature>
<feature type="compositionally biased region" description="Low complexity" evidence="1">
    <location>
        <begin position="29"/>
        <end position="56"/>
    </location>
</feature>
<evidence type="ECO:0000313" key="4">
    <source>
        <dbReference type="Proteomes" id="UP000572528"/>
    </source>
</evidence>
<keyword evidence="2" id="KW-0472">Membrane</keyword>
<gene>
    <name evidence="3" type="ORF">HZZ05_04590</name>
</gene>
<feature type="transmembrane region" description="Helical" evidence="2">
    <location>
        <begin position="322"/>
        <end position="341"/>
    </location>
</feature>
<feature type="transmembrane region" description="Helical" evidence="2">
    <location>
        <begin position="160"/>
        <end position="181"/>
    </location>
</feature>
<dbReference type="Proteomes" id="UP000572528">
    <property type="component" value="Unassembled WGS sequence"/>
</dbReference>
<name>A0A853EL42_9ACTO</name>
<comment type="caution">
    <text evidence="3">The sequence shown here is derived from an EMBL/GenBank/DDBJ whole genome shotgun (WGS) entry which is preliminary data.</text>
</comment>
<dbReference type="InterPro" id="IPR025576">
    <property type="entry name" value="YwiC"/>
</dbReference>
<feature type="region of interest" description="Disordered" evidence="1">
    <location>
        <begin position="1"/>
        <end position="100"/>
    </location>
</feature>
<evidence type="ECO:0000313" key="3">
    <source>
        <dbReference type="EMBL" id="NYS68801.1"/>
    </source>
</evidence>
<organism evidence="3 4">
    <name type="scientific">Actinomyces bowdenii</name>
    <dbReference type="NCBI Taxonomy" id="131109"/>
    <lineage>
        <taxon>Bacteria</taxon>
        <taxon>Bacillati</taxon>
        <taxon>Actinomycetota</taxon>
        <taxon>Actinomycetes</taxon>
        <taxon>Actinomycetales</taxon>
        <taxon>Actinomycetaceae</taxon>
        <taxon>Actinomyces</taxon>
    </lineage>
</organism>
<feature type="transmembrane region" description="Helical" evidence="2">
    <location>
        <begin position="187"/>
        <end position="206"/>
    </location>
</feature>
<keyword evidence="2" id="KW-0812">Transmembrane</keyword>
<feature type="transmembrane region" description="Helical" evidence="2">
    <location>
        <begin position="296"/>
        <end position="316"/>
    </location>
</feature>
<proteinExistence type="predicted"/>
<protein>
    <submittedName>
        <fullName evidence="3">YwiC-like family protein</fullName>
    </submittedName>
</protein>
<reference evidence="3 4" key="1">
    <citation type="submission" date="2020-07" db="EMBL/GenBank/DDBJ databases">
        <title>MOT database genomes.</title>
        <authorList>
            <person name="Joseph S."/>
            <person name="Aduse-Opoku J."/>
            <person name="Hashim A."/>
            <person name="Wade W."/>
            <person name="Curtis M."/>
        </authorList>
    </citation>
    <scope>NUCLEOTIDE SEQUENCE [LARGE SCALE GENOMIC DNA]</scope>
    <source>
        <strain evidence="3 4">WMus004</strain>
    </source>
</reference>
<dbReference type="Pfam" id="PF14256">
    <property type="entry name" value="YwiC"/>
    <property type="match status" value="1"/>
</dbReference>
<keyword evidence="2" id="KW-1133">Transmembrane helix</keyword>
<sequence length="376" mass="40339">MSQSRPSTPSDRRIERVSAPGPQQAGDSPEPAAIPETASAASAADVLAPGADAPGARRSRSAPSHQSRPGPGDDIMLSTGRPRPTPPPTQEQIRRQPGRKAWVPNQHGAWSMLVLPPIVGWVVGGWSWVNLLLLPAWWGAYLTYWAWSQWLRTRSPRRRALILVPLLAYTGWTALLGLVTLLAAPFLVQWVVPLAPLFAIAIHQVWRGHERSLISGLVTTAAASLMAAVTYSLAVRGAGGFLGLGAGASELPGTSPNGALTGWPWMWLITGLTAAYFCGTVPYIKSMIRERFNYPLLAGAVVAHGAVAAVAGWLAAGGDLPVAHAVLWVVLALRSLVMPLWQWHLVRTRHRPLRPGVLGIVEVVMCAAFLVTLSVY</sequence>